<accession>A0A430A3U8</accession>
<organism evidence="2 3">
    <name type="scientific">Vagococcus fessus</name>
    <dbReference type="NCBI Taxonomy" id="120370"/>
    <lineage>
        <taxon>Bacteria</taxon>
        <taxon>Bacillati</taxon>
        <taxon>Bacillota</taxon>
        <taxon>Bacilli</taxon>
        <taxon>Lactobacillales</taxon>
        <taxon>Enterococcaceae</taxon>
        <taxon>Vagococcus</taxon>
    </lineage>
</organism>
<feature type="transmembrane region" description="Helical" evidence="1">
    <location>
        <begin position="125"/>
        <end position="145"/>
    </location>
</feature>
<sequence length="177" mass="19893">MKRKQESFDWLSLVLGILFIVTALFSLKASPISNLGIIVVFFTILLITKGISMLIFRSRVKLWLNISVTPLLIVGILDIIMGCYFIFNLSKGIMIAPYVFAIWFLIDAFMGLFDLGWIKKVSNNFFWLTLVSSTIGIIIGFMLLVSPIVSALTLSFLVGFNLLNVGITYIIRAFPIK</sequence>
<feature type="transmembrane region" description="Helical" evidence="1">
    <location>
        <begin position="93"/>
        <end position="113"/>
    </location>
</feature>
<dbReference type="RefSeq" id="WP_126832898.1">
    <property type="nucleotide sequence ID" value="NZ_CBCRYB010000011.1"/>
</dbReference>
<comment type="caution">
    <text evidence="2">The sequence shown here is derived from an EMBL/GenBank/DDBJ whole genome shotgun (WGS) entry which is preliminary data.</text>
</comment>
<dbReference type="Pfam" id="PF03729">
    <property type="entry name" value="DUF308"/>
    <property type="match status" value="1"/>
</dbReference>
<keyword evidence="1" id="KW-1133">Transmembrane helix</keyword>
<dbReference type="EMBL" id="NGJY01000006">
    <property type="protein sequence ID" value="RSU01329.1"/>
    <property type="molecule type" value="Genomic_DNA"/>
</dbReference>
<dbReference type="InterPro" id="IPR005325">
    <property type="entry name" value="DUF308_memb"/>
</dbReference>
<dbReference type="AlphaFoldDB" id="A0A430A3U8"/>
<evidence type="ECO:0008006" key="4">
    <source>
        <dbReference type="Google" id="ProtNLM"/>
    </source>
</evidence>
<evidence type="ECO:0000313" key="2">
    <source>
        <dbReference type="EMBL" id="RSU01329.1"/>
    </source>
</evidence>
<dbReference type="OrthoDB" id="2456403at2"/>
<dbReference type="PANTHER" id="PTHR34989">
    <property type="entry name" value="PROTEIN HDED"/>
    <property type="match status" value="1"/>
</dbReference>
<dbReference type="GO" id="GO:0005886">
    <property type="term" value="C:plasma membrane"/>
    <property type="evidence" value="ECO:0007669"/>
    <property type="project" value="TreeGrafter"/>
</dbReference>
<keyword evidence="3" id="KW-1185">Reference proteome</keyword>
<feature type="transmembrane region" description="Helical" evidence="1">
    <location>
        <begin position="32"/>
        <end position="56"/>
    </location>
</feature>
<keyword evidence="1" id="KW-0472">Membrane</keyword>
<evidence type="ECO:0000313" key="3">
    <source>
        <dbReference type="Proteomes" id="UP000287101"/>
    </source>
</evidence>
<feature type="transmembrane region" description="Helical" evidence="1">
    <location>
        <begin position="7"/>
        <end position="26"/>
    </location>
</feature>
<feature type="transmembrane region" description="Helical" evidence="1">
    <location>
        <begin position="151"/>
        <end position="171"/>
    </location>
</feature>
<name>A0A430A3U8_9ENTE</name>
<protein>
    <recommendedName>
        <fullName evidence="4">Acid-resistance membrane protein</fullName>
    </recommendedName>
</protein>
<dbReference type="Proteomes" id="UP000287101">
    <property type="component" value="Unassembled WGS sequence"/>
</dbReference>
<gene>
    <name evidence="2" type="ORF">CBF31_10800</name>
</gene>
<proteinExistence type="predicted"/>
<reference evidence="2 3" key="1">
    <citation type="submission" date="2017-05" db="EMBL/GenBank/DDBJ databases">
        <title>Vagococcus spp. assemblies.</title>
        <authorList>
            <person name="Gulvik C.A."/>
        </authorList>
    </citation>
    <scope>NUCLEOTIDE SEQUENCE [LARGE SCALE GENOMIC DNA]</scope>
    <source>
        <strain evidence="2 3">CCUG 41755</strain>
    </source>
</reference>
<dbReference type="InterPro" id="IPR052712">
    <property type="entry name" value="Acid_resist_chaperone_HdeD"/>
</dbReference>
<keyword evidence="1" id="KW-0812">Transmembrane</keyword>
<dbReference type="PANTHER" id="PTHR34989:SF1">
    <property type="entry name" value="PROTEIN HDED"/>
    <property type="match status" value="1"/>
</dbReference>
<evidence type="ECO:0000256" key="1">
    <source>
        <dbReference type="SAM" id="Phobius"/>
    </source>
</evidence>
<feature type="transmembrane region" description="Helical" evidence="1">
    <location>
        <begin position="63"/>
        <end position="87"/>
    </location>
</feature>